<evidence type="ECO:0000313" key="2">
    <source>
        <dbReference type="EMBL" id="KAF9671600.1"/>
    </source>
</evidence>
<sequence>MNTGAGEGGISAYGDNWMSGVAASSIAGAGSSESKLSKGADKSHDLHGKDGELDGKDCDGEPVEQFSLDTL</sequence>
<protein>
    <submittedName>
        <fullName evidence="2">Uncharacterized protein</fullName>
    </submittedName>
</protein>
<dbReference type="AlphaFoldDB" id="A0A835MN24"/>
<comment type="caution">
    <text evidence="2">The sequence shown here is derived from an EMBL/GenBank/DDBJ whole genome shotgun (WGS) entry which is preliminary data.</text>
</comment>
<proteinExistence type="predicted"/>
<feature type="compositionally biased region" description="Basic and acidic residues" evidence="1">
    <location>
        <begin position="35"/>
        <end position="59"/>
    </location>
</feature>
<evidence type="ECO:0000313" key="3">
    <source>
        <dbReference type="Proteomes" id="UP000657918"/>
    </source>
</evidence>
<evidence type="ECO:0000256" key="1">
    <source>
        <dbReference type="SAM" id="MobiDB-lite"/>
    </source>
</evidence>
<organism evidence="2 3">
    <name type="scientific">Salix dunnii</name>
    <dbReference type="NCBI Taxonomy" id="1413687"/>
    <lineage>
        <taxon>Eukaryota</taxon>
        <taxon>Viridiplantae</taxon>
        <taxon>Streptophyta</taxon>
        <taxon>Embryophyta</taxon>
        <taxon>Tracheophyta</taxon>
        <taxon>Spermatophyta</taxon>
        <taxon>Magnoliopsida</taxon>
        <taxon>eudicotyledons</taxon>
        <taxon>Gunneridae</taxon>
        <taxon>Pentapetalae</taxon>
        <taxon>rosids</taxon>
        <taxon>fabids</taxon>
        <taxon>Malpighiales</taxon>
        <taxon>Salicaceae</taxon>
        <taxon>Saliceae</taxon>
        <taxon>Salix</taxon>
    </lineage>
</organism>
<name>A0A835MN24_9ROSI</name>
<feature type="region of interest" description="Disordered" evidence="1">
    <location>
        <begin position="28"/>
        <end position="71"/>
    </location>
</feature>
<gene>
    <name evidence="2" type="ORF">SADUNF_Sadunf12G0064400</name>
</gene>
<dbReference type="Proteomes" id="UP000657918">
    <property type="component" value="Unassembled WGS sequence"/>
</dbReference>
<keyword evidence="3" id="KW-1185">Reference proteome</keyword>
<reference evidence="2 3" key="1">
    <citation type="submission" date="2020-10" db="EMBL/GenBank/DDBJ databases">
        <title>Plant Genome Project.</title>
        <authorList>
            <person name="Zhang R.-G."/>
        </authorList>
    </citation>
    <scope>NUCLEOTIDE SEQUENCE [LARGE SCALE GENOMIC DNA]</scope>
    <source>
        <strain evidence="2">FAFU-HL-1</strain>
        <tissue evidence="2">Leaf</tissue>
    </source>
</reference>
<accession>A0A835MN24</accession>
<dbReference type="EMBL" id="JADGMS010000012">
    <property type="protein sequence ID" value="KAF9671600.1"/>
    <property type="molecule type" value="Genomic_DNA"/>
</dbReference>